<dbReference type="PROSITE" id="PS50005">
    <property type="entry name" value="TPR"/>
    <property type="match status" value="1"/>
</dbReference>
<dbReference type="SUPFAM" id="SSF48452">
    <property type="entry name" value="TPR-like"/>
    <property type="match status" value="1"/>
</dbReference>
<evidence type="ECO:0000256" key="4">
    <source>
        <dbReference type="PROSITE-ProRule" id="PRU00339"/>
    </source>
</evidence>
<keyword evidence="3" id="KW-0804">Transcription</keyword>
<keyword evidence="1" id="KW-0805">Transcription regulation</keyword>
<dbReference type="InterPro" id="IPR019734">
    <property type="entry name" value="TPR_rpt"/>
</dbReference>
<dbReference type="Gene3D" id="1.25.40.10">
    <property type="entry name" value="Tetratricopeptide repeat domain"/>
    <property type="match status" value="3"/>
</dbReference>
<feature type="domain" description="HTH araC/xylS-type" evidence="5">
    <location>
        <begin position="487"/>
        <end position="595"/>
    </location>
</feature>
<comment type="caution">
    <text evidence="6">The sequence shown here is derived from an EMBL/GenBank/DDBJ whole genome shotgun (WGS) entry which is preliminary data.</text>
</comment>
<feature type="repeat" description="TPR" evidence="4">
    <location>
        <begin position="232"/>
        <end position="265"/>
    </location>
</feature>
<dbReference type="InterPro" id="IPR018060">
    <property type="entry name" value="HTH_AraC"/>
</dbReference>
<name>A0ABT3CVA4_9BACT</name>
<sequence length="598" mass="68420">MTNSFEKSIAVLPFVNMSADGANEFFCDGITEEIITALAQIDQLKVTSRTSSFYFKGKQIPISQIGEQLQVGNILEGSVRVAGDRLRITAQLIHVADDSQFWTESWDRKLENIFDIQDEISLLIADKLREHFGHLEIEDQLAERPTQNLNAYEHLLKGKKLFNKWNPEDVNLAIGHFEEALRSDPQMIDAHTGLADAYSFLAVAGFAPREEAWTKSISSIQQAESIDPDNAPLNYLLANQAFFTEANYEKALQYAQKAIASKPNYSEAQQFMSFLYMMRSDGKKAEEHLLYAKSIDPLNEETKFFEAYYYYRMEEYEKSNALLKELLTINPRNLPALLVKAYILILQDESEQFEQLLDSVPTEMIMPDERLGLKCLNLLKHRTREEFTTTLAELEKQSQSNTSFQAHAYLYMVYSTLERYEDAFAVLENLFDNQSSILLLAFADPLAGSIHEHPKFEGYKERIFKIPQTPIINKKANSSALDEATSKAVMQVLEAFVSQDCPYLNPSLSLRSLAEQIEIHPNQLSWLLNEKLNKNFNEYINERRIEHFKKLVVDPTNSHISLIGLAYESGFSSKTVFNTAFKRFTGMTPKAYQKSHQS</sequence>
<evidence type="ECO:0000256" key="3">
    <source>
        <dbReference type="ARBA" id="ARBA00023163"/>
    </source>
</evidence>
<dbReference type="PANTHER" id="PTHR43280">
    <property type="entry name" value="ARAC-FAMILY TRANSCRIPTIONAL REGULATOR"/>
    <property type="match status" value="1"/>
</dbReference>
<protein>
    <submittedName>
        <fullName evidence="6">Helix-turn-helix domain-containing protein</fullName>
    </submittedName>
</protein>
<dbReference type="PROSITE" id="PS01124">
    <property type="entry name" value="HTH_ARAC_FAMILY_2"/>
    <property type="match status" value="1"/>
</dbReference>
<dbReference type="RefSeq" id="WP_264138456.1">
    <property type="nucleotide sequence ID" value="NZ_JAOYOD010000001.1"/>
</dbReference>
<dbReference type="Pfam" id="PF12833">
    <property type="entry name" value="HTH_18"/>
    <property type="match status" value="1"/>
</dbReference>
<dbReference type="Proteomes" id="UP001300692">
    <property type="component" value="Unassembled WGS sequence"/>
</dbReference>
<dbReference type="Gene3D" id="3.40.50.10070">
    <property type="entry name" value="TolB, N-terminal domain"/>
    <property type="match status" value="1"/>
</dbReference>
<dbReference type="Gene3D" id="1.10.10.60">
    <property type="entry name" value="Homeodomain-like"/>
    <property type="match status" value="2"/>
</dbReference>
<evidence type="ECO:0000256" key="2">
    <source>
        <dbReference type="ARBA" id="ARBA00023125"/>
    </source>
</evidence>
<keyword evidence="7" id="KW-1185">Reference proteome</keyword>
<dbReference type="InterPro" id="IPR009057">
    <property type="entry name" value="Homeodomain-like_sf"/>
</dbReference>
<dbReference type="EMBL" id="JAOYOD010000001">
    <property type="protein sequence ID" value="MCV9387635.1"/>
    <property type="molecule type" value="Genomic_DNA"/>
</dbReference>
<reference evidence="6 7" key="1">
    <citation type="submission" date="2022-10" db="EMBL/GenBank/DDBJ databases">
        <title>Comparative genomics and taxonomic characterization of three novel marine species of genus Reichenbachiella exhibiting antioxidant and polysaccharide degradation activities.</title>
        <authorList>
            <person name="Muhammad N."/>
            <person name="Lee Y.-J."/>
            <person name="Ko J."/>
            <person name="Kim S.-G."/>
        </authorList>
    </citation>
    <scope>NUCLEOTIDE SEQUENCE [LARGE SCALE GENOMIC DNA]</scope>
    <source>
        <strain evidence="6 7">ABR2-5</strain>
    </source>
</reference>
<proteinExistence type="predicted"/>
<keyword evidence="4" id="KW-0802">TPR repeat</keyword>
<evidence type="ECO:0000259" key="5">
    <source>
        <dbReference type="PROSITE" id="PS01124"/>
    </source>
</evidence>
<dbReference type="SUPFAM" id="SSF46689">
    <property type="entry name" value="Homeodomain-like"/>
    <property type="match status" value="1"/>
</dbReference>
<dbReference type="SMART" id="SM00342">
    <property type="entry name" value="HTH_ARAC"/>
    <property type="match status" value="1"/>
</dbReference>
<organism evidence="6 7">
    <name type="scientific">Reichenbachiella ulvae</name>
    <dbReference type="NCBI Taxonomy" id="2980104"/>
    <lineage>
        <taxon>Bacteria</taxon>
        <taxon>Pseudomonadati</taxon>
        <taxon>Bacteroidota</taxon>
        <taxon>Cytophagia</taxon>
        <taxon>Cytophagales</taxon>
        <taxon>Reichenbachiellaceae</taxon>
        <taxon>Reichenbachiella</taxon>
    </lineage>
</organism>
<accession>A0ABT3CVA4</accession>
<evidence type="ECO:0000313" key="6">
    <source>
        <dbReference type="EMBL" id="MCV9387635.1"/>
    </source>
</evidence>
<evidence type="ECO:0000313" key="7">
    <source>
        <dbReference type="Proteomes" id="UP001300692"/>
    </source>
</evidence>
<dbReference type="InterPro" id="IPR011990">
    <property type="entry name" value="TPR-like_helical_dom_sf"/>
</dbReference>
<evidence type="ECO:0000256" key="1">
    <source>
        <dbReference type="ARBA" id="ARBA00023015"/>
    </source>
</evidence>
<keyword evidence="2" id="KW-0238">DNA-binding</keyword>
<dbReference type="PANTHER" id="PTHR43280:SF29">
    <property type="entry name" value="ARAC-FAMILY TRANSCRIPTIONAL REGULATOR"/>
    <property type="match status" value="1"/>
</dbReference>
<gene>
    <name evidence="6" type="ORF">N7U62_13220</name>
</gene>